<organism evidence="1 2">
    <name type="scientific">Apteryx owenii</name>
    <name type="common">Little spotted kiwi</name>
    <dbReference type="NCBI Taxonomy" id="8824"/>
    <lineage>
        <taxon>Eukaryota</taxon>
        <taxon>Metazoa</taxon>
        <taxon>Chordata</taxon>
        <taxon>Craniata</taxon>
        <taxon>Vertebrata</taxon>
        <taxon>Euteleostomi</taxon>
        <taxon>Archelosauria</taxon>
        <taxon>Archosauria</taxon>
        <taxon>Dinosauria</taxon>
        <taxon>Saurischia</taxon>
        <taxon>Theropoda</taxon>
        <taxon>Coelurosauria</taxon>
        <taxon>Aves</taxon>
        <taxon>Palaeognathae</taxon>
        <taxon>Apterygiformes</taxon>
        <taxon>Apterygidae</taxon>
        <taxon>Apteryx</taxon>
    </lineage>
</organism>
<protein>
    <submittedName>
        <fullName evidence="1">Uncharacterized protein</fullName>
    </submittedName>
</protein>
<evidence type="ECO:0000313" key="1">
    <source>
        <dbReference type="Ensembl" id="ENSAOWP00000017029.1"/>
    </source>
</evidence>
<sequence>YSFRAIAILCRTQKATEEFYQILEPALKRQVRKYRVRLVFRTAVDVLGNVIVPDSIQHFSGLESSIVFGTHPMPAQREISLIFYCVAYSDTSTIRFLKS</sequence>
<dbReference type="Ensembl" id="ENSAOWT00000019335.1">
    <property type="protein sequence ID" value="ENSAOWP00000017029.1"/>
    <property type="gene ID" value="ENSAOWG00000011643.1"/>
</dbReference>
<keyword evidence="2" id="KW-1185">Reference proteome</keyword>
<evidence type="ECO:0000313" key="2">
    <source>
        <dbReference type="Proteomes" id="UP000694424"/>
    </source>
</evidence>
<dbReference type="Proteomes" id="UP000694424">
    <property type="component" value="Unplaced"/>
</dbReference>
<reference evidence="1" key="1">
    <citation type="submission" date="2025-08" db="UniProtKB">
        <authorList>
            <consortium name="Ensembl"/>
        </authorList>
    </citation>
    <scope>IDENTIFICATION</scope>
</reference>
<proteinExistence type="predicted"/>
<name>A0A8B9PU22_APTOW</name>
<reference evidence="1" key="2">
    <citation type="submission" date="2025-09" db="UniProtKB">
        <authorList>
            <consortium name="Ensembl"/>
        </authorList>
    </citation>
    <scope>IDENTIFICATION</scope>
</reference>
<dbReference type="AlphaFoldDB" id="A0A8B9PU22"/>
<accession>A0A8B9PU22</accession>